<proteinExistence type="predicted"/>
<reference evidence="6" key="2">
    <citation type="submission" date="2020-09" db="EMBL/GenBank/DDBJ databases">
        <authorList>
            <person name="Sun Q."/>
            <person name="Kim S."/>
        </authorList>
    </citation>
    <scope>NUCLEOTIDE SEQUENCE</scope>
    <source>
        <strain evidence="6">KCTC 12711</strain>
    </source>
</reference>
<organism evidence="6 7">
    <name type="scientific">Arenicella chitinivorans</name>
    <dbReference type="NCBI Taxonomy" id="1329800"/>
    <lineage>
        <taxon>Bacteria</taxon>
        <taxon>Pseudomonadati</taxon>
        <taxon>Pseudomonadota</taxon>
        <taxon>Gammaproteobacteria</taxon>
        <taxon>Arenicellales</taxon>
        <taxon>Arenicellaceae</taxon>
        <taxon>Arenicella</taxon>
    </lineage>
</organism>
<dbReference type="Pfam" id="PF00753">
    <property type="entry name" value="Lactamase_B"/>
    <property type="match status" value="1"/>
</dbReference>
<keyword evidence="3" id="KW-0378">Hydrolase</keyword>
<dbReference type="Gene3D" id="3.60.15.10">
    <property type="entry name" value="Ribonuclease Z/Hydroxyacylglutathione hydrolase-like"/>
    <property type="match status" value="1"/>
</dbReference>
<dbReference type="PANTHER" id="PTHR46233">
    <property type="entry name" value="HYDROXYACYLGLUTATHIONE HYDROLASE GLOC"/>
    <property type="match status" value="1"/>
</dbReference>
<evidence type="ECO:0000256" key="2">
    <source>
        <dbReference type="ARBA" id="ARBA00022723"/>
    </source>
</evidence>
<keyword evidence="2" id="KW-0479">Metal-binding</keyword>
<dbReference type="InterPro" id="IPR051453">
    <property type="entry name" value="MBL_Glyoxalase_II"/>
</dbReference>
<protein>
    <submittedName>
        <fullName evidence="6">MBL fold metallo-hydrolase</fullName>
    </submittedName>
</protein>
<keyword evidence="4" id="KW-0862">Zinc</keyword>
<gene>
    <name evidence="6" type="ORF">GCM10008090_18250</name>
</gene>
<dbReference type="PANTHER" id="PTHR46233:SF3">
    <property type="entry name" value="HYDROXYACYLGLUTATHIONE HYDROLASE GLOC"/>
    <property type="match status" value="1"/>
</dbReference>
<evidence type="ECO:0000256" key="3">
    <source>
        <dbReference type="ARBA" id="ARBA00022801"/>
    </source>
</evidence>
<dbReference type="InterPro" id="IPR001279">
    <property type="entry name" value="Metallo-B-lactamas"/>
</dbReference>
<accession>A0A918VMP0</accession>
<name>A0A918VMP0_9GAMM</name>
<dbReference type="GO" id="GO:0016787">
    <property type="term" value="F:hydrolase activity"/>
    <property type="evidence" value="ECO:0007669"/>
    <property type="project" value="UniProtKB-KW"/>
</dbReference>
<dbReference type="CDD" id="cd07737">
    <property type="entry name" value="YcbL-like_MBL-fold"/>
    <property type="match status" value="1"/>
</dbReference>
<dbReference type="InterPro" id="IPR036866">
    <property type="entry name" value="RibonucZ/Hydroxyglut_hydro"/>
</dbReference>
<dbReference type="AlphaFoldDB" id="A0A918VMP0"/>
<sequence>MALAYRIIPVTPFAQNCSIVWCRDTKLAAIVDPGGDLQRIRDEFDKLDLELDKILVTHAHLDHAGGCAELARSTGVPIVGPHRDDQFWIDLLPEQCRQFGFEGDAFRPDQWLQDGDRVVLGNLTFNAIHCPGHTPGHIVFVEDDARFALAGDVLFQGSIGRSDFPRGDQHALVNSIRQKLFPLGDDIQFIPGHGPMSTFGQERKTNPFVADQRFG</sequence>
<comment type="cofactor">
    <cofactor evidence="1">
        <name>Zn(2+)</name>
        <dbReference type="ChEBI" id="CHEBI:29105"/>
    </cofactor>
</comment>
<evidence type="ECO:0000256" key="1">
    <source>
        <dbReference type="ARBA" id="ARBA00001947"/>
    </source>
</evidence>
<dbReference type="SUPFAM" id="SSF56281">
    <property type="entry name" value="Metallo-hydrolase/oxidoreductase"/>
    <property type="match status" value="1"/>
</dbReference>
<evidence type="ECO:0000313" key="6">
    <source>
        <dbReference type="EMBL" id="GHA08731.1"/>
    </source>
</evidence>
<feature type="domain" description="Metallo-beta-lactamase" evidence="5">
    <location>
        <begin position="14"/>
        <end position="193"/>
    </location>
</feature>
<dbReference type="SMART" id="SM00849">
    <property type="entry name" value="Lactamase_B"/>
    <property type="match status" value="1"/>
</dbReference>
<evidence type="ECO:0000259" key="5">
    <source>
        <dbReference type="SMART" id="SM00849"/>
    </source>
</evidence>
<evidence type="ECO:0000256" key="4">
    <source>
        <dbReference type="ARBA" id="ARBA00022833"/>
    </source>
</evidence>
<comment type="caution">
    <text evidence="6">The sequence shown here is derived from an EMBL/GenBank/DDBJ whole genome shotgun (WGS) entry which is preliminary data.</text>
</comment>
<keyword evidence="7" id="KW-1185">Reference proteome</keyword>
<dbReference type="RefSeq" id="WP_229794216.1">
    <property type="nucleotide sequence ID" value="NZ_BMXA01000002.1"/>
</dbReference>
<dbReference type="Proteomes" id="UP000614811">
    <property type="component" value="Unassembled WGS sequence"/>
</dbReference>
<reference evidence="6" key="1">
    <citation type="journal article" date="2014" name="Int. J. Syst. Evol. Microbiol.">
        <title>Complete genome sequence of Corynebacterium casei LMG S-19264T (=DSM 44701T), isolated from a smear-ripened cheese.</title>
        <authorList>
            <consortium name="US DOE Joint Genome Institute (JGI-PGF)"/>
            <person name="Walter F."/>
            <person name="Albersmeier A."/>
            <person name="Kalinowski J."/>
            <person name="Ruckert C."/>
        </authorList>
    </citation>
    <scope>NUCLEOTIDE SEQUENCE</scope>
    <source>
        <strain evidence="6">KCTC 12711</strain>
    </source>
</reference>
<dbReference type="GO" id="GO:0046872">
    <property type="term" value="F:metal ion binding"/>
    <property type="evidence" value="ECO:0007669"/>
    <property type="project" value="UniProtKB-KW"/>
</dbReference>
<dbReference type="EMBL" id="BMXA01000002">
    <property type="protein sequence ID" value="GHA08731.1"/>
    <property type="molecule type" value="Genomic_DNA"/>
</dbReference>
<evidence type="ECO:0000313" key="7">
    <source>
        <dbReference type="Proteomes" id="UP000614811"/>
    </source>
</evidence>